<evidence type="ECO:0000313" key="3">
    <source>
        <dbReference type="EMBL" id="MBA5778932.1"/>
    </source>
</evidence>
<dbReference type="InterPro" id="IPR028087">
    <property type="entry name" value="Tad_N"/>
</dbReference>
<dbReference type="SUPFAM" id="SSF53300">
    <property type="entry name" value="vWA-like"/>
    <property type="match status" value="1"/>
</dbReference>
<organism evidence="3 4">
    <name type="scientific">Stappia albiluteola</name>
    <dbReference type="NCBI Taxonomy" id="2758565"/>
    <lineage>
        <taxon>Bacteria</taxon>
        <taxon>Pseudomonadati</taxon>
        <taxon>Pseudomonadota</taxon>
        <taxon>Alphaproteobacteria</taxon>
        <taxon>Hyphomicrobiales</taxon>
        <taxon>Stappiaceae</taxon>
        <taxon>Stappia</taxon>
    </lineage>
</organism>
<sequence length="458" mass="48974">MSAKVRSTLLSLLRRLVGDRNGSIAILAGLTIILLFMAAGAAIDFGRAISVRSAIGRALDASTLAGARLLSTSLATQAQVEKEVSDYFDANIASLGFSDVELSELHVQIDPANGKLVVDGSADVPTYFIRIAGIQTLTVGTLAESTYSSFDVEVSMVLDLSGSMRSYVGDLKTAVTSLLNILLPTDKEPSESKVRIALVPYAQGVRLSTTNANKITDNYVNTSGCVTERDGPNKYTDAYYSTDNDGKYDVGEFGGGSQQSKSGSKCPSTLLQPLTEDRAKLDQIVSNMAVATYTAGHTGINWGWFTLSPNWSSLFSGSSAPASYEDDDTLKFAILMTDGVFNTSYSWKTNACDQYGSAAGYYTYPKYDCWAEAIESDDSAIAGPTRAKALCDGMKAKGIKIYSIAFNLNETTSGKKAKDTMKYCSSGIGYFFDAQSTAQLIAAFTTIANKIQSIFLSL</sequence>
<name>A0A839AJ42_9HYPH</name>
<dbReference type="RefSeq" id="WP_182167714.1">
    <property type="nucleotide sequence ID" value="NZ_JACFXV010000064.1"/>
</dbReference>
<dbReference type="EMBL" id="JACFXV010000064">
    <property type="protein sequence ID" value="MBA5778932.1"/>
    <property type="molecule type" value="Genomic_DNA"/>
</dbReference>
<evidence type="ECO:0000259" key="2">
    <source>
        <dbReference type="Pfam" id="PF13400"/>
    </source>
</evidence>
<evidence type="ECO:0000256" key="1">
    <source>
        <dbReference type="SAM" id="Phobius"/>
    </source>
</evidence>
<keyword evidence="1" id="KW-0812">Transmembrane</keyword>
<dbReference type="Gene3D" id="3.40.50.410">
    <property type="entry name" value="von Willebrand factor, type A domain"/>
    <property type="match status" value="1"/>
</dbReference>
<evidence type="ECO:0000313" key="4">
    <source>
        <dbReference type="Proteomes" id="UP000541109"/>
    </source>
</evidence>
<reference evidence="3 4" key="1">
    <citation type="submission" date="2020-07" db="EMBL/GenBank/DDBJ databases">
        <title>Stappia sp., F7233, whole genome shotgun sequencing project.</title>
        <authorList>
            <person name="Jiang S."/>
            <person name="Liu Z.W."/>
            <person name="Du Z.J."/>
        </authorList>
    </citation>
    <scope>NUCLEOTIDE SEQUENCE [LARGE SCALE GENOMIC DNA]</scope>
    <source>
        <strain evidence="3 4">F7233</strain>
    </source>
</reference>
<gene>
    <name evidence="3" type="ORF">H2509_17530</name>
</gene>
<keyword evidence="1" id="KW-1133">Transmembrane helix</keyword>
<comment type="caution">
    <text evidence="3">The sequence shown here is derived from an EMBL/GenBank/DDBJ whole genome shotgun (WGS) entry which is preliminary data.</text>
</comment>
<accession>A0A839AJ42</accession>
<feature type="transmembrane region" description="Helical" evidence="1">
    <location>
        <begin position="21"/>
        <end position="43"/>
    </location>
</feature>
<dbReference type="Pfam" id="PF13400">
    <property type="entry name" value="Tad"/>
    <property type="match status" value="1"/>
</dbReference>
<keyword evidence="4" id="KW-1185">Reference proteome</keyword>
<dbReference type="Proteomes" id="UP000541109">
    <property type="component" value="Unassembled WGS sequence"/>
</dbReference>
<keyword evidence="1" id="KW-0472">Membrane</keyword>
<proteinExistence type="predicted"/>
<dbReference type="AlphaFoldDB" id="A0A839AJ42"/>
<feature type="domain" description="Putative Flp pilus-assembly TadG-like N-terminal" evidence="2">
    <location>
        <begin position="22"/>
        <end position="68"/>
    </location>
</feature>
<dbReference type="InterPro" id="IPR036465">
    <property type="entry name" value="vWFA_dom_sf"/>
</dbReference>
<protein>
    <submittedName>
        <fullName evidence="3">Pilus assembly protein</fullName>
    </submittedName>
</protein>